<keyword evidence="2" id="KW-1185">Reference proteome</keyword>
<name>A0ABS9VX83_9BIFI</name>
<organism evidence="1 2">
    <name type="scientific">Bifidobacterium amazonense</name>
    <dbReference type="NCBI Taxonomy" id="2809027"/>
    <lineage>
        <taxon>Bacteria</taxon>
        <taxon>Bacillati</taxon>
        <taxon>Actinomycetota</taxon>
        <taxon>Actinomycetes</taxon>
        <taxon>Bifidobacteriales</taxon>
        <taxon>Bifidobacteriaceae</taxon>
        <taxon>Bifidobacterium</taxon>
    </lineage>
</organism>
<reference evidence="1 2" key="2">
    <citation type="journal article" date="2021" name="Syst. Appl. Microbiol.">
        <title>Phylogenetic classification of ten novel species belonging to the genus Bifidobacterium comprising B. phasiani sp. nov., B. pongonis sp. nov., B. saguinibicoloris sp. nov., B. colobi sp. nov., B. simiiventris sp. nov., B. santillanense sp. nov., B. miconis sp. nov., B. amazonense sp. nov., B. pluvialisilvae sp. nov., and B. miconisargentati sp. nov.</title>
        <authorList>
            <person name="Lugli G.A."/>
            <person name="Calvete-Torre I."/>
            <person name="Alessandri G."/>
            <person name="Milani C."/>
            <person name="Turroni F."/>
            <person name="Laiolo P."/>
            <person name="Ossiprandi M.C."/>
            <person name="Margolles A."/>
            <person name="Ruiz L."/>
            <person name="Ventura M."/>
        </authorList>
    </citation>
    <scope>NUCLEOTIDE SEQUENCE [LARGE SCALE GENOMIC DNA]</scope>
    <source>
        <strain evidence="1 2">MA1</strain>
    </source>
</reference>
<evidence type="ECO:0000313" key="2">
    <source>
        <dbReference type="Proteomes" id="UP000710815"/>
    </source>
</evidence>
<dbReference type="RefSeq" id="WP_241514465.1">
    <property type="nucleotide sequence ID" value="NZ_JAFEJT020000052.1"/>
</dbReference>
<dbReference type="InterPro" id="IPR036366">
    <property type="entry name" value="PGBDSf"/>
</dbReference>
<dbReference type="Gene3D" id="1.10.101.10">
    <property type="entry name" value="PGBD-like superfamily/PGBD"/>
    <property type="match status" value="1"/>
</dbReference>
<accession>A0ABS9VX83</accession>
<gene>
    <name evidence="1" type="ORF">JS533_010600</name>
</gene>
<dbReference type="EMBL" id="JAFEJT020000052">
    <property type="protein sequence ID" value="MCH9276715.1"/>
    <property type="molecule type" value="Genomic_DNA"/>
</dbReference>
<proteinExistence type="predicted"/>
<reference evidence="1 2" key="1">
    <citation type="journal article" date="2021" name="Environ. Microbiol.">
        <title>Genetic insights into the dark matter of the mammalian gut microbiota through targeted genome reconstruction.</title>
        <authorList>
            <person name="Lugli G.A."/>
            <person name="Alessandri G."/>
            <person name="Milani C."/>
            <person name="Viappiani A."/>
            <person name="Fontana F."/>
            <person name="Tarracchini C."/>
            <person name="Mancabelli L."/>
            <person name="Argentini C."/>
            <person name="Ruiz L."/>
            <person name="Margolles A."/>
            <person name="van Sinderen D."/>
            <person name="Turroni F."/>
            <person name="Ventura M."/>
        </authorList>
    </citation>
    <scope>NUCLEOTIDE SEQUENCE [LARGE SCALE GENOMIC DNA]</scope>
    <source>
        <strain evidence="1 2">MA1</strain>
    </source>
</reference>
<comment type="caution">
    <text evidence="1">The sequence shown here is derived from an EMBL/GenBank/DDBJ whole genome shotgun (WGS) entry which is preliminary data.</text>
</comment>
<protein>
    <submittedName>
        <fullName evidence="1">Peptidoglycan-binding protein</fullName>
    </submittedName>
</protein>
<sequence>MFVFRSKAKNTRARRRVYGVGFVSVCMVACLASGMGLAVGLEHAATPPSLASASDAGSLALGSEEFDDARSLNVDVTASPASGVAFPVSGRVTFMSCPADGMVRSGSHEYDVDGTPLVSLHTATPLYRDLAYGDKGDDVAALQDELADLGYGGSRSGVFDWATWDAWRRLYSANAGTVAAAARIQQGVFSRALAVWLPAGAMTVSCAAALGSTVTQDSSDSPAFRSLAGVASVKAASLPDGRIQGERVVEIDGKDYPIGDDGVISDATALRAMAGWATYTGARKDGEDVTNVTVTYKLKTPIGVYSVPASALTGLKGSDGCVVSTDGTSVKAHVAGSSLGRTLVTIDGKAPSHIKADPGQAACDAR</sequence>
<evidence type="ECO:0000313" key="1">
    <source>
        <dbReference type="EMBL" id="MCH9276715.1"/>
    </source>
</evidence>
<dbReference type="InterPro" id="IPR036365">
    <property type="entry name" value="PGBD-like_sf"/>
</dbReference>
<dbReference type="Proteomes" id="UP000710815">
    <property type="component" value="Unassembled WGS sequence"/>
</dbReference>
<dbReference type="SUPFAM" id="SSF47090">
    <property type="entry name" value="PGBD-like"/>
    <property type="match status" value="1"/>
</dbReference>